<dbReference type="Pfam" id="PF11595">
    <property type="entry name" value="DUF3245"/>
    <property type="match status" value="1"/>
</dbReference>
<dbReference type="InterPro" id="IPR021641">
    <property type="entry name" value="DUF3245"/>
</dbReference>
<feature type="compositionally biased region" description="Basic residues" evidence="1">
    <location>
        <begin position="183"/>
        <end position="192"/>
    </location>
</feature>
<organism evidence="2 3">
    <name type="scientific">Collybia nuda</name>
    <dbReference type="NCBI Taxonomy" id="64659"/>
    <lineage>
        <taxon>Eukaryota</taxon>
        <taxon>Fungi</taxon>
        <taxon>Dikarya</taxon>
        <taxon>Basidiomycota</taxon>
        <taxon>Agaricomycotina</taxon>
        <taxon>Agaricomycetes</taxon>
        <taxon>Agaricomycetidae</taxon>
        <taxon>Agaricales</taxon>
        <taxon>Tricholomatineae</taxon>
        <taxon>Clitocybaceae</taxon>
        <taxon>Collybia</taxon>
    </lineage>
</organism>
<feature type="compositionally biased region" description="Low complexity" evidence="1">
    <location>
        <begin position="291"/>
        <end position="302"/>
    </location>
</feature>
<evidence type="ECO:0000313" key="2">
    <source>
        <dbReference type="EMBL" id="KAF9464363.1"/>
    </source>
</evidence>
<dbReference type="EMBL" id="MU150254">
    <property type="protein sequence ID" value="KAF9464363.1"/>
    <property type="molecule type" value="Genomic_DNA"/>
</dbReference>
<sequence>MRYLAQQSDLNISTCSEFLSFPPCRYGVHSLFYDRPLFSSKFEREGLSLILRIMDDNTIDEDSIDTEVLQAQIDISMAFAQNLVSSWVKPSPKFPAKSNRDVEAELQEYMRRPPRLGVGAAIPATQNLSRESARLKGQLIGKSSKRAREEVDNVSKEKSDDDDESRAKAIRKKARVDPFGEGKKKKKHKKPAKVINIVPRTTPISTIPIPQSTETEESHAIGMAAEGDGEKGASLAPSTPRQKKSKRKSEEGSAQASNDNMPTEDKQTKNLVVMPSRMSQPTDISLIETPIISSRFQRSSQSEDVLKKPVLNLAPQSNNESDDQTRVESPVDSSPKKRRKRKKKKNTQPAVTYA</sequence>
<evidence type="ECO:0000256" key="1">
    <source>
        <dbReference type="SAM" id="MobiDB-lite"/>
    </source>
</evidence>
<evidence type="ECO:0000313" key="3">
    <source>
        <dbReference type="Proteomes" id="UP000807353"/>
    </source>
</evidence>
<dbReference type="Proteomes" id="UP000807353">
    <property type="component" value="Unassembled WGS sequence"/>
</dbReference>
<dbReference type="AlphaFoldDB" id="A0A9P6CL35"/>
<protein>
    <submittedName>
        <fullName evidence="2">Uncharacterized protein</fullName>
    </submittedName>
</protein>
<comment type="caution">
    <text evidence="2">The sequence shown here is derived from an EMBL/GenBank/DDBJ whole genome shotgun (WGS) entry which is preliminary data.</text>
</comment>
<dbReference type="OrthoDB" id="3438340at2759"/>
<feature type="compositionally biased region" description="Basic and acidic residues" evidence="1">
    <location>
        <begin position="146"/>
        <end position="159"/>
    </location>
</feature>
<feature type="compositionally biased region" description="Basic residues" evidence="1">
    <location>
        <begin position="336"/>
        <end position="346"/>
    </location>
</feature>
<feature type="region of interest" description="Disordered" evidence="1">
    <location>
        <begin position="129"/>
        <end position="354"/>
    </location>
</feature>
<feature type="compositionally biased region" description="Polar residues" evidence="1">
    <location>
        <begin position="252"/>
        <end position="261"/>
    </location>
</feature>
<keyword evidence="3" id="KW-1185">Reference proteome</keyword>
<gene>
    <name evidence="2" type="ORF">BDZ94DRAFT_1256269</name>
</gene>
<feature type="compositionally biased region" description="Low complexity" evidence="1">
    <location>
        <begin position="197"/>
        <end position="213"/>
    </location>
</feature>
<proteinExistence type="predicted"/>
<name>A0A9P6CL35_9AGAR</name>
<reference evidence="2" key="1">
    <citation type="submission" date="2020-11" db="EMBL/GenBank/DDBJ databases">
        <authorList>
            <consortium name="DOE Joint Genome Institute"/>
            <person name="Ahrendt S."/>
            <person name="Riley R."/>
            <person name="Andreopoulos W."/>
            <person name="Labutti K."/>
            <person name="Pangilinan J."/>
            <person name="Ruiz-Duenas F.J."/>
            <person name="Barrasa J.M."/>
            <person name="Sanchez-Garcia M."/>
            <person name="Camarero S."/>
            <person name="Miyauchi S."/>
            <person name="Serrano A."/>
            <person name="Linde D."/>
            <person name="Babiker R."/>
            <person name="Drula E."/>
            <person name="Ayuso-Fernandez I."/>
            <person name="Pacheco R."/>
            <person name="Padilla G."/>
            <person name="Ferreira P."/>
            <person name="Barriuso J."/>
            <person name="Kellner H."/>
            <person name="Castanera R."/>
            <person name="Alfaro M."/>
            <person name="Ramirez L."/>
            <person name="Pisabarro A.G."/>
            <person name="Kuo A."/>
            <person name="Tritt A."/>
            <person name="Lipzen A."/>
            <person name="He G."/>
            <person name="Yan M."/>
            <person name="Ng V."/>
            <person name="Cullen D."/>
            <person name="Martin F."/>
            <person name="Rosso M.-N."/>
            <person name="Henrissat B."/>
            <person name="Hibbett D."/>
            <person name="Martinez A.T."/>
            <person name="Grigoriev I.V."/>
        </authorList>
    </citation>
    <scope>NUCLEOTIDE SEQUENCE</scope>
    <source>
        <strain evidence="2">CBS 247.69</strain>
    </source>
</reference>
<accession>A0A9P6CL35</accession>